<sequence length="56" mass="6054">SSIRDVILLLHISVNDFKSIEGDTKLGLQSIPVIFGIDTAKWICIGAINLTQTTIA</sequence>
<dbReference type="EMBL" id="JABWDY010026449">
    <property type="protein sequence ID" value="KAF5188671.1"/>
    <property type="molecule type" value="Genomic_DNA"/>
</dbReference>
<dbReference type="AlphaFoldDB" id="A0A7J6VV40"/>
<name>A0A7J6VV40_THATH</name>
<protein>
    <submittedName>
        <fullName evidence="1">Chlorophyll synthase protein</fullName>
    </submittedName>
</protein>
<dbReference type="OrthoDB" id="1418773at2759"/>
<dbReference type="PANTHER" id="PTHR42723:SF1">
    <property type="entry name" value="CHLOROPHYLL SYNTHASE, CHLOROPLASTIC"/>
    <property type="match status" value="1"/>
</dbReference>
<accession>A0A7J6VV40</accession>
<comment type="caution">
    <text evidence="1">The sequence shown here is derived from an EMBL/GenBank/DDBJ whole genome shotgun (WGS) entry which is preliminary data.</text>
</comment>
<gene>
    <name evidence="1" type="ORF">FRX31_021742</name>
</gene>
<proteinExistence type="predicted"/>
<evidence type="ECO:0000313" key="1">
    <source>
        <dbReference type="EMBL" id="KAF5188671.1"/>
    </source>
</evidence>
<organism evidence="1 2">
    <name type="scientific">Thalictrum thalictroides</name>
    <name type="common">Rue-anemone</name>
    <name type="synonym">Anemone thalictroides</name>
    <dbReference type="NCBI Taxonomy" id="46969"/>
    <lineage>
        <taxon>Eukaryota</taxon>
        <taxon>Viridiplantae</taxon>
        <taxon>Streptophyta</taxon>
        <taxon>Embryophyta</taxon>
        <taxon>Tracheophyta</taxon>
        <taxon>Spermatophyta</taxon>
        <taxon>Magnoliopsida</taxon>
        <taxon>Ranunculales</taxon>
        <taxon>Ranunculaceae</taxon>
        <taxon>Thalictroideae</taxon>
        <taxon>Thalictrum</taxon>
    </lineage>
</organism>
<keyword evidence="2" id="KW-1185">Reference proteome</keyword>
<feature type="non-terminal residue" evidence="1">
    <location>
        <position position="1"/>
    </location>
</feature>
<feature type="non-terminal residue" evidence="1">
    <location>
        <position position="56"/>
    </location>
</feature>
<dbReference type="InterPro" id="IPR050475">
    <property type="entry name" value="Prenyltransferase_related"/>
</dbReference>
<reference evidence="1 2" key="1">
    <citation type="submission" date="2020-06" db="EMBL/GenBank/DDBJ databases">
        <title>Transcriptomic and genomic resources for Thalictrum thalictroides and T. hernandezii: Facilitating candidate gene discovery in an emerging model plant lineage.</title>
        <authorList>
            <person name="Arias T."/>
            <person name="Riano-Pachon D.M."/>
            <person name="Di Stilio V.S."/>
        </authorList>
    </citation>
    <scope>NUCLEOTIDE SEQUENCE [LARGE SCALE GENOMIC DNA]</scope>
    <source>
        <strain evidence="2">cv. WT478/WT964</strain>
        <tissue evidence="1">Leaves</tissue>
    </source>
</reference>
<evidence type="ECO:0000313" key="2">
    <source>
        <dbReference type="Proteomes" id="UP000554482"/>
    </source>
</evidence>
<dbReference type="Proteomes" id="UP000554482">
    <property type="component" value="Unassembled WGS sequence"/>
</dbReference>
<dbReference type="PANTHER" id="PTHR42723">
    <property type="entry name" value="CHLOROPHYLL SYNTHASE"/>
    <property type="match status" value="1"/>
</dbReference>